<dbReference type="AlphaFoldDB" id="A0AA39F7R9"/>
<evidence type="ECO:0000313" key="3">
    <source>
        <dbReference type="Proteomes" id="UP001168990"/>
    </source>
</evidence>
<dbReference type="InterPro" id="IPR036682">
    <property type="entry name" value="OS_D_A10/PebIII_sf"/>
</dbReference>
<dbReference type="PANTHER" id="PTHR11257:SF13">
    <property type="entry name" value="GEO07322P1"/>
    <property type="match status" value="1"/>
</dbReference>
<organism evidence="2 3">
    <name type="scientific">Microctonus aethiopoides</name>
    <dbReference type="NCBI Taxonomy" id="144406"/>
    <lineage>
        <taxon>Eukaryota</taxon>
        <taxon>Metazoa</taxon>
        <taxon>Ecdysozoa</taxon>
        <taxon>Arthropoda</taxon>
        <taxon>Hexapoda</taxon>
        <taxon>Insecta</taxon>
        <taxon>Pterygota</taxon>
        <taxon>Neoptera</taxon>
        <taxon>Endopterygota</taxon>
        <taxon>Hymenoptera</taxon>
        <taxon>Apocrita</taxon>
        <taxon>Ichneumonoidea</taxon>
        <taxon>Braconidae</taxon>
        <taxon>Euphorinae</taxon>
        <taxon>Microctonus</taxon>
    </lineage>
</organism>
<dbReference type="Gene3D" id="1.10.2080.10">
    <property type="entry name" value="Insect odorant-binding protein A10/Ejaculatory bulb-specific protein 3"/>
    <property type="match status" value="1"/>
</dbReference>
<proteinExistence type="predicted"/>
<feature type="signal peptide" evidence="1">
    <location>
        <begin position="1"/>
        <end position="16"/>
    </location>
</feature>
<keyword evidence="3" id="KW-1185">Reference proteome</keyword>
<accession>A0AA39F7R9</accession>
<dbReference type="PANTHER" id="PTHR11257">
    <property type="entry name" value="CHEMOSENSORY PROTEIN-RELATED"/>
    <property type="match status" value="1"/>
</dbReference>
<keyword evidence="1" id="KW-0732">Signal</keyword>
<dbReference type="EMBL" id="JAQQBS010001422">
    <property type="protein sequence ID" value="KAK0164507.1"/>
    <property type="molecule type" value="Genomic_DNA"/>
</dbReference>
<feature type="chain" id="PRO_5041263579" evidence="1">
    <location>
        <begin position="17"/>
        <end position="120"/>
    </location>
</feature>
<dbReference type="Pfam" id="PF03392">
    <property type="entry name" value="OS-D"/>
    <property type="match status" value="1"/>
</dbReference>
<dbReference type="InterPro" id="IPR005055">
    <property type="entry name" value="A10/PebIII"/>
</dbReference>
<reference evidence="2" key="1">
    <citation type="journal article" date="2023" name="bioRxiv">
        <title>Scaffold-level genome assemblies of two parasitoid biocontrol wasps reveal the parthenogenesis mechanism and an associated novel virus.</title>
        <authorList>
            <person name="Inwood S."/>
            <person name="Skelly J."/>
            <person name="Guhlin J."/>
            <person name="Harrop T."/>
            <person name="Goldson S."/>
            <person name="Dearden P."/>
        </authorList>
    </citation>
    <scope>NUCLEOTIDE SEQUENCE</scope>
    <source>
        <strain evidence="2">Irish</strain>
        <tissue evidence="2">Whole body</tissue>
    </source>
</reference>
<name>A0AA39F7R9_9HYME</name>
<evidence type="ECO:0000313" key="2">
    <source>
        <dbReference type="EMBL" id="KAK0164507.1"/>
    </source>
</evidence>
<sequence length="120" mass="13840">MKLFIVFMMLMGLALAAEKYTSKYDNVDIDRILQNNRVLTNYIRCMLGEGACTAEGRELKKTLPDALKSGCSKCDVKQKAMADKVINHLRTKRINDWERLIAKYDPTGEYKKRFETTRLA</sequence>
<dbReference type="SUPFAM" id="SSF100910">
    <property type="entry name" value="Chemosensory protein Csp2"/>
    <property type="match status" value="1"/>
</dbReference>
<protein>
    <submittedName>
        <fullName evidence="2">Uncharacterized protein</fullName>
    </submittedName>
</protein>
<dbReference type="Proteomes" id="UP001168990">
    <property type="component" value="Unassembled WGS sequence"/>
</dbReference>
<reference evidence="2" key="2">
    <citation type="submission" date="2023-03" db="EMBL/GenBank/DDBJ databases">
        <authorList>
            <person name="Inwood S.N."/>
            <person name="Skelly J.G."/>
            <person name="Guhlin J."/>
            <person name="Harrop T.W.R."/>
            <person name="Goldson S.G."/>
            <person name="Dearden P.K."/>
        </authorList>
    </citation>
    <scope>NUCLEOTIDE SEQUENCE</scope>
    <source>
        <strain evidence="2">Irish</strain>
        <tissue evidence="2">Whole body</tissue>
    </source>
</reference>
<gene>
    <name evidence="2" type="ORF">PV328_003128</name>
</gene>
<evidence type="ECO:0000256" key="1">
    <source>
        <dbReference type="SAM" id="SignalP"/>
    </source>
</evidence>
<comment type="caution">
    <text evidence="2">The sequence shown here is derived from an EMBL/GenBank/DDBJ whole genome shotgun (WGS) entry which is preliminary data.</text>
</comment>